<accession>A0A654LYY8</accession>
<name>A0A654LYY8_9ARCH</name>
<reference evidence="2" key="1">
    <citation type="submission" date="2015-10" db="EMBL/GenBank/DDBJ databases">
        <title>Niche specialization of a soil ammonia-oxidizing archaeon, Candidatus Nitrosocosmicus oleophilus.</title>
        <authorList>
            <person name="Jung M.-Y."/>
            <person name="Rhee S.-K."/>
        </authorList>
    </citation>
    <scope>NUCLEOTIDE SEQUENCE [LARGE SCALE GENOMIC DNA]</scope>
    <source>
        <strain evidence="2">MY3</strain>
    </source>
</reference>
<protein>
    <submittedName>
        <fullName evidence="1">Uncharacterized protein</fullName>
    </submittedName>
</protein>
<evidence type="ECO:0000313" key="1">
    <source>
        <dbReference type="EMBL" id="ALI35646.1"/>
    </source>
</evidence>
<organism evidence="1 2">
    <name type="scientific">Candidatus Nitrosocosmicus oleophilus</name>
    <dbReference type="NCBI Taxonomy" id="1353260"/>
    <lineage>
        <taxon>Archaea</taxon>
        <taxon>Nitrososphaerota</taxon>
        <taxon>Nitrososphaeria</taxon>
        <taxon>Nitrososphaerales</taxon>
        <taxon>Nitrososphaeraceae</taxon>
        <taxon>Candidatus Nitrosocosmicus</taxon>
    </lineage>
</organism>
<sequence>MYYVITWTEGKSGMTETSSDKSSSIENTAKVNNDQTTQIGNQNSNDIKANEEILDETLAAKGTAILNEGNIANVDPKTGLTSNYFCFDCGAVLTTMEDKKQHDLIEIERKNRNDLENGGD</sequence>
<dbReference type="EMBL" id="CP012850">
    <property type="protein sequence ID" value="ALI35646.1"/>
    <property type="molecule type" value="Genomic_DNA"/>
</dbReference>
<proteinExistence type="predicted"/>
<dbReference type="Proteomes" id="UP000058925">
    <property type="component" value="Chromosome"/>
</dbReference>
<keyword evidence="2" id="KW-1185">Reference proteome</keyword>
<dbReference type="AlphaFoldDB" id="A0A654LYY8"/>
<evidence type="ECO:0000313" key="2">
    <source>
        <dbReference type="Proteomes" id="UP000058925"/>
    </source>
</evidence>
<gene>
    <name evidence="1" type="ORF">NMY3_01442</name>
</gene>
<dbReference type="KEGG" id="taa:NMY3_01442"/>